<dbReference type="EMBL" id="CM029038">
    <property type="protein sequence ID" value="KAG2650930.1"/>
    <property type="molecule type" value="Genomic_DNA"/>
</dbReference>
<gene>
    <name evidence="2" type="ORF">PVAP13_1NG192300</name>
</gene>
<feature type="signal peptide" evidence="1">
    <location>
        <begin position="1"/>
        <end position="27"/>
    </location>
</feature>
<keyword evidence="3" id="KW-1185">Reference proteome</keyword>
<proteinExistence type="predicted"/>
<comment type="caution">
    <text evidence="2">The sequence shown here is derived from an EMBL/GenBank/DDBJ whole genome shotgun (WGS) entry which is preliminary data.</text>
</comment>
<protein>
    <submittedName>
        <fullName evidence="2">Uncharacterized protein</fullName>
    </submittedName>
</protein>
<dbReference type="Proteomes" id="UP000823388">
    <property type="component" value="Chromosome 1N"/>
</dbReference>
<evidence type="ECO:0000313" key="2">
    <source>
        <dbReference type="EMBL" id="KAG2650930.1"/>
    </source>
</evidence>
<keyword evidence="1" id="KW-0732">Signal</keyword>
<reference evidence="2" key="1">
    <citation type="submission" date="2020-05" db="EMBL/GenBank/DDBJ databases">
        <title>WGS assembly of Panicum virgatum.</title>
        <authorList>
            <person name="Lovell J.T."/>
            <person name="Jenkins J."/>
            <person name="Shu S."/>
            <person name="Juenger T.E."/>
            <person name="Schmutz J."/>
        </authorList>
    </citation>
    <scope>NUCLEOTIDE SEQUENCE</scope>
    <source>
        <strain evidence="2">AP13</strain>
    </source>
</reference>
<name>A0A8T0WSW9_PANVG</name>
<organism evidence="2 3">
    <name type="scientific">Panicum virgatum</name>
    <name type="common">Blackwell switchgrass</name>
    <dbReference type="NCBI Taxonomy" id="38727"/>
    <lineage>
        <taxon>Eukaryota</taxon>
        <taxon>Viridiplantae</taxon>
        <taxon>Streptophyta</taxon>
        <taxon>Embryophyta</taxon>
        <taxon>Tracheophyta</taxon>
        <taxon>Spermatophyta</taxon>
        <taxon>Magnoliopsida</taxon>
        <taxon>Liliopsida</taxon>
        <taxon>Poales</taxon>
        <taxon>Poaceae</taxon>
        <taxon>PACMAD clade</taxon>
        <taxon>Panicoideae</taxon>
        <taxon>Panicodae</taxon>
        <taxon>Paniceae</taxon>
        <taxon>Panicinae</taxon>
        <taxon>Panicum</taxon>
        <taxon>Panicum sect. Hiantes</taxon>
    </lineage>
</organism>
<dbReference type="PROSITE" id="PS51257">
    <property type="entry name" value="PROKAR_LIPOPROTEIN"/>
    <property type="match status" value="1"/>
</dbReference>
<dbReference type="AlphaFoldDB" id="A0A8T0WSW9"/>
<sequence>MAVIKSKDTRALLTVAVVVMAMVVALSSCPARADAPCQQTRWCKIPACKNWCKSQGYVRGVTCATGPGGYGSCCCLP</sequence>
<accession>A0A8T0WSW9</accession>
<evidence type="ECO:0000313" key="3">
    <source>
        <dbReference type="Proteomes" id="UP000823388"/>
    </source>
</evidence>
<evidence type="ECO:0000256" key="1">
    <source>
        <dbReference type="SAM" id="SignalP"/>
    </source>
</evidence>
<feature type="chain" id="PRO_5035860376" evidence="1">
    <location>
        <begin position="28"/>
        <end position="77"/>
    </location>
</feature>